<evidence type="ECO:0000313" key="2">
    <source>
        <dbReference type="Proteomes" id="UP001151760"/>
    </source>
</evidence>
<proteinExistence type="predicted"/>
<reference evidence="1" key="1">
    <citation type="journal article" date="2022" name="Int. J. Mol. Sci.">
        <title>Draft Genome of Tanacetum Coccineum: Genomic Comparison of Closely Related Tanacetum-Family Plants.</title>
        <authorList>
            <person name="Yamashiro T."/>
            <person name="Shiraishi A."/>
            <person name="Nakayama K."/>
            <person name="Satake H."/>
        </authorList>
    </citation>
    <scope>NUCLEOTIDE SEQUENCE</scope>
</reference>
<dbReference type="Proteomes" id="UP001151760">
    <property type="component" value="Unassembled WGS sequence"/>
</dbReference>
<reference evidence="1" key="2">
    <citation type="submission" date="2022-01" db="EMBL/GenBank/DDBJ databases">
        <authorList>
            <person name="Yamashiro T."/>
            <person name="Shiraishi A."/>
            <person name="Satake H."/>
            <person name="Nakayama K."/>
        </authorList>
    </citation>
    <scope>NUCLEOTIDE SEQUENCE</scope>
</reference>
<sequence length="171" mass="19398">MVLPDNQDDSPKSVLENEMFEISSNEYDFEVDGHPNDEEVNNDNVVIPKAPNEKIITRIYNTGIPSSLIREYRIWDKIENPLSPNLIEHGDEVFSTWMAFGGNTRDLGSFGEEIDEITDLHQILEEVLLTERGGGVASIKRRHHDLFNDGVWNLETASGRGRLKEDLESST</sequence>
<protein>
    <submittedName>
        <fullName evidence="1">Uncharacterized protein</fullName>
    </submittedName>
</protein>
<accession>A0ABQ5A7L2</accession>
<gene>
    <name evidence="1" type="ORF">Tco_0819470</name>
</gene>
<name>A0ABQ5A7L2_9ASTR</name>
<comment type="caution">
    <text evidence="1">The sequence shown here is derived from an EMBL/GenBank/DDBJ whole genome shotgun (WGS) entry which is preliminary data.</text>
</comment>
<keyword evidence="2" id="KW-1185">Reference proteome</keyword>
<organism evidence="1 2">
    <name type="scientific">Tanacetum coccineum</name>
    <dbReference type="NCBI Taxonomy" id="301880"/>
    <lineage>
        <taxon>Eukaryota</taxon>
        <taxon>Viridiplantae</taxon>
        <taxon>Streptophyta</taxon>
        <taxon>Embryophyta</taxon>
        <taxon>Tracheophyta</taxon>
        <taxon>Spermatophyta</taxon>
        <taxon>Magnoliopsida</taxon>
        <taxon>eudicotyledons</taxon>
        <taxon>Gunneridae</taxon>
        <taxon>Pentapetalae</taxon>
        <taxon>asterids</taxon>
        <taxon>campanulids</taxon>
        <taxon>Asterales</taxon>
        <taxon>Asteraceae</taxon>
        <taxon>Asteroideae</taxon>
        <taxon>Anthemideae</taxon>
        <taxon>Anthemidinae</taxon>
        <taxon>Tanacetum</taxon>
    </lineage>
</organism>
<dbReference type="EMBL" id="BQNB010012032">
    <property type="protein sequence ID" value="GJS98300.1"/>
    <property type="molecule type" value="Genomic_DNA"/>
</dbReference>
<evidence type="ECO:0000313" key="1">
    <source>
        <dbReference type="EMBL" id="GJS98300.1"/>
    </source>
</evidence>